<accession>A0ABQ9NXI3</accession>
<evidence type="ECO:0000313" key="3">
    <source>
        <dbReference type="Proteomes" id="UP001172684"/>
    </source>
</evidence>
<organism evidence="2 3">
    <name type="scientific">Coniosporium apollinis</name>
    <dbReference type="NCBI Taxonomy" id="61459"/>
    <lineage>
        <taxon>Eukaryota</taxon>
        <taxon>Fungi</taxon>
        <taxon>Dikarya</taxon>
        <taxon>Ascomycota</taxon>
        <taxon>Pezizomycotina</taxon>
        <taxon>Dothideomycetes</taxon>
        <taxon>Dothideomycetes incertae sedis</taxon>
        <taxon>Coniosporium</taxon>
    </lineage>
</organism>
<protein>
    <recommendedName>
        <fullName evidence="1">PRISE-like Rossmann-fold domain-containing protein</fullName>
    </recommendedName>
</protein>
<dbReference type="InterPro" id="IPR055222">
    <property type="entry name" value="PRISE-like_Rossmann-fold"/>
</dbReference>
<proteinExistence type="predicted"/>
<dbReference type="SUPFAM" id="SSF51735">
    <property type="entry name" value="NAD(P)-binding Rossmann-fold domains"/>
    <property type="match status" value="1"/>
</dbReference>
<feature type="domain" description="PRISE-like Rossmann-fold" evidence="1">
    <location>
        <begin position="54"/>
        <end position="270"/>
    </location>
</feature>
<reference evidence="2" key="1">
    <citation type="submission" date="2022-10" db="EMBL/GenBank/DDBJ databases">
        <title>Culturing micro-colonial fungi from biological soil crusts in the Mojave desert and describing Neophaeococcomyces mojavensis, and introducing the new genera and species Taxawa tesnikishii.</title>
        <authorList>
            <person name="Kurbessoian T."/>
            <person name="Stajich J.E."/>
        </authorList>
    </citation>
    <scope>NUCLEOTIDE SEQUENCE</scope>
    <source>
        <strain evidence="2">TK_1</strain>
    </source>
</reference>
<dbReference type="Proteomes" id="UP001172684">
    <property type="component" value="Unassembled WGS sequence"/>
</dbReference>
<keyword evidence="3" id="KW-1185">Reference proteome</keyword>
<dbReference type="PANTHER" id="PTHR32487">
    <property type="entry name" value="3-OXO-DELTA(4,5)-STEROID 5-BETA-REDUCTASE"/>
    <property type="match status" value="1"/>
</dbReference>
<dbReference type="EMBL" id="JAPDRL010000023">
    <property type="protein sequence ID" value="KAJ9666025.1"/>
    <property type="molecule type" value="Genomic_DNA"/>
</dbReference>
<dbReference type="InterPro" id="IPR036291">
    <property type="entry name" value="NAD(P)-bd_dom_sf"/>
</dbReference>
<comment type="caution">
    <text evidence="2">The sequence shown here is derived from an EMBL/GenBank/DDBJ whole genome shotgun (WGS) entry which is preliminary data.</text>
</comment>
<dbReference type="PANTHER" id="PTHR32487:SF0">
    <property type="entry name" value="3-OXO-DELTA(4,5)-STEROID 5-BETA-REDUCTASE"/>
    <property type="match status" value="1"/>
</dbReference>
<dbReference type="Pfam" id="PF22917">
    <property type="entry name" value="PRISE"/>
    <property type="match status" value="1"/>
</dbReference>
<sequence length="669" mass="75638">MPSAIVTGATGILGREIVLELGKNPQQWPTVHALSRSKKDSYPDSVVHNHIDLTSSAEDMAKQLENVKADYVFFAAYLQRETEQENWDVNGDMLENFLSALDKTGASQQIKRIILVTGAKQYGVHLGQPKNPMLESDPWLTGPDRPPNFYYRQQEILHAFCKDKPFDWVVTYPNDVIGFAKGNFMNLGTSLALYAAVTKEMGQELVFPGSETFYTKFDCFTYSRLHAQFCVWAALEPRVGNEAFNVVNGDAESWQNLWPKLAARFGLKVKEDQFLQDAPDASTKELAERPPLAEVEKEVGLVGKVKQSKIEQRVNLTKWSKKPEVKKAWESLADREGLEKDAFEKATWNFLGFVLGRSYDLVISMSKARKLGWTGYIDTWDSLSEVFDDLESEKILPKTNTMDQATKHTVPKQRSYRHEIQKLRKVTLINDPTDTQIDLPQITDEGVYIEFPSSPPIRVVMVMNPTHDDILNSIGFVAEGYTERRLASWLEAIALTQISTEELATHESQMRHGFDLFPYIEEPEEDWDCIPPRHDSGAAGCRKPTCRSVRSGPLTYRPTHPTRIPRPVVAAPIRRLVHKLQHPPTWGRDASGRATRSWLAKVAPKHFDIHGILRERSELRVYGRRVLGVDAETAVWWRGTEEYVWRGKGIGLGGLMGEVGLVVGGGMGW</sequence>
<gene>
    <name evidence="2" type="ORF">H2201_003937</name>
</gene>
<name>A0ABQ9NXI3_9PEZI</name>
<evidence type="ECO:0000259" key="1">
    <source>
        <dbReference type="Pfam" id="PF22917"/>
    </source>
</evidence>
<evidence type="ECO:0000313" key="2">
    <source>
        <dbReference type="EMBL" id="KAJ9666025.1"/>
    </source>
</evidence>
<dbReference type="CDD" id="cd08948">
    <property type="entry name" value="5beta-POR_like_SDR_a"/>
    <property type="match status" value="1"/>
</dbReference>
<dbReference type="Gene3D" id="3.40.50.720">
    <property type="entry name" value="NAD(P)-binding Rossmann-like Domain"/>
    <property type="match status" value="1"/>
</dbReference>